<dbReference type="EMBL" id="RQGC01000009">
    <property type="protein sequence ID" value="TGL39634.1"/>
    <property type="molecule type" value="Genomic_DNA"/>
</dbReference>
<dbReference type="RefSeq" id="WP_135646409.1">
    <property type="nucleotide sequence ID" value="NZ_RQGC01000009.1"/>
</dbReference>
<organism evidence="1 2">
    <name type="scientific">Leptospira langatensis</name>
    <dbReference type="NCBI Taxonomy" id="2484983"/>
    <lineage>
        <taxon>Bacteria</taxon>
        <taxon>Pseudomonadati</taxon>
        <taxon>Spirochaetota</taxon>
        <taxon>Spirochaetia</taxon>
        <taxon>Leptospirales</taxon>
        <taxon>Leptospiraceae</taxon>
        <taxon>Leptospira</taxon>
    </lineage>
</organism>
<gene>
    <name evidence="1" type="ORF">EHQ53_14020</name>
</gene>
<sequence length="387" mass="43090">MKTQIDPFESDTGWTVSNGTIAVRDNQEFIASFHSACLLISFSDAGVASKTFSSPVNLLSDLAFSTVANIDLTLDGPEASPLTVKFWSGTNFVEYYIQATQIFDQQVFWNNSATGPLANIDKIEFISTGPVSFFISDFLTFKDQFPIDTYKALQDAIALNVTSAEETQIGTVTAIAGAGIISPSRLPYLDKGLTIKFGNETHKVLNLTTSSCSFDKDFDGQQILGNYTDEPVYVKFPVLISPDMFSITTPGIAIYGSFDAEDSLEFEQYSPEADSFRTDGFCRVFTRGTTWKHTISIQGQSRINKLNEIILLVLKKTFNDKLIIYINGRKHEVIQPSGVQWIEFGDATDLLSRMQVDIEIFVTEMAWLMELQSTADLDLTWTINRLT</sequence>
<evidence type="ECO:0000313" key="2">
    <source>
        <dbReference type="Proteomes" id="UP000297273"/>
    </source>
</evidence>
<comment type="caution">
    <text evidence="1">The sequence shown here is derived from an EMBL/GenBank/DDBJ whole genome shotgun (WGS) entry which is preliminary data.</text>
</comment>
<dbReference type="Proteomes" id="UP000297273">
    <property type="component" value="Unassembled WGS sequence"/>
</dbReference>
<protein>
    <recommendedName>
        <fullName evidence="3">Phage tail protein</fullName>
    </recommendedName>
</protein>
<evidence type="ECO:0000313" key="1">
    <source>
        <dbReference type="EMBL" id="TGL39634.1"/>
    </source>
</evidence>
<accession>A0ABY2MC91</accession>
<name>A0ABY2MC91_9LEPT</name>
<reference evidence="2" key="1">
    <citation type="journal article" date="2019" name="PLoS Negl. Trop. Dis.">
        <title>Revisiting the worldwide diversity of Leptospira species in the environment.</title>
        <authorList>
            <person name="Vincent A.T."/>
            <person name="Schiettekatte O."/>
            <person name="Bourhy P."/>
            <person name="Veyrier F.J."/>
            <person name="Picardeau M."/>
        </authorList>
    </citation>
    <scope>NUCLEOTIDE SEQUENCE [LARGE SCALE GENOMIC DNA]</scope>
    <source>
        <strain evidence="2">201702690</strain>
    </source>
</reference>
<proteinExistence type="predicted"/>
<evidence type="ECO:0008006" key="3">
    <source>
        <dbReference type="Google" id="ProtNLM"/>
    </source>
</evidence>
<keyword evidence="2" id="KW-1185">Reference proteome</keyword>